<comment type="similarity">
    <text evidence="5">Belongs to the globin family.</text>
</comment>
<dbReference type="PANTHER" id="PTHR43396">
    <property type="entry name" value="FLAVOHEMOPROTEIN"/>
    <property type="match status" value="1"/>
</dbReference>
<organism evidence="7 8">
    <name type="scientific">Allocatelliglobosispora scoriae</name>
    <dbReference type="NCBI Taxonomy" id="643052"/>
    <lineage>
        <taxon>Bacteria</taxon>
        <taxon>Bacillati</taxon>
        <taxon>Actinomycetota</taxon>
        <taxon>Actinomycetes</taxon>
        <taxon>Micromonosporales</taxon>
        <taxon>Micromonosporaceae</taxon>
        <taxon>Allocatelliglobosispora</taxon>
    </lineage>
</organism>
<evidence type="ECO:0000256" key="1">
    <source>
        <dbReference type="ARBA" id="ARBA00022617"/>
    </source>
</evidence>
<proteinExistence type="inferred from homology"/>
<evidence type="ECO:0000256" key="3">
    <source>
        <dbReference type="ARBA" id="ARBA00022723"/>
    </source>
</evidence>
<dbReference type="GO" id="GO:0071500">
    <property type="term" value="P:cellular response to nitrosative stress"/>
    <property type="evidence" value="ECO:0007669"/>
    <property type="project" value="TreeGrafter"/>
</dbReference>
<dbReference type="GO" id="GO:0020037">
    <property type="term" value="F:heme binding"/>
    <property type="evidence" value="ECO:0007669"/>
    <property type="project" value="InterPro"/>
</dbReference>
<dbReference type="InterPro" id="IPR012292">
    <property type="entry name" value="Globin/Proto"/>
</dbReference>
<dbReference type="GO" id="GO:0071949">
    <property type="term" value="F:FAD binding"/>
    <property type="evidence" value="ECO:0007669"/>
    <property type="project" value="TreeGrafter"/>
</dbReference>
<dbReference type="AlphaFoldDB" id="A0A841C6F5"/>
<keyword evidence="2 5" id="KW-0561">Oxygen transport</keyword>
<dbReference type="InterPro" id="IPR000971">
    <property type="entry name" value="Globin"/>
</dbReference>
<dbReference type="SUPFAM" id="SSF46458">
    <property type="entry name" value="Globin-like"/>
    <property type="match status" value="1"/>
</dbReference>
<feature type="domain" description="Globin" evidence="6">
    <location>
        <begin position="1"/>
        <end position="134"/>
    </location>
</feature>
<dbReference type="PROSITE" id="PS01033">
    <property type="entry name" value="GLOBIN"/>
    <property type="match status" value="1"/>
</dbReference>
<evidence type="ECO:0000256" key="5">
    <source>
        <dbReference type="RuleBase" id="RU000356"/>
    </source>
</evidence>
<evidence type="ECO:0000313" key="7">
    <source>
        <dbReference type="EMBL" id="MBB5874672.1"/>
    </source>
</evidence>
<keyword evidence="5" id="KW-0813">Transport</keyword>
<keyword evidence="4" id="KW-0408">Iron</keyword>
<dbReference type="GO" id="GO:0008941">
    <property type="term" value="F:nitric oxide dioxygenase NAD(P)H activity"/>
    <property type="evidence" value="ECO:0007669"/>
    <property type="project" value="TreeGrafter"/>
</dbReference>
<sequence length="144" mass="16175">MTPEEVELVRSGAEALRPHLPVVAQDFYRRLFAADPALRTMFTSDPVLQQEKFADELDTIVGSIARFDEFLDRTRLLGARHAGYGVRFRHYGEVRAALFGAFAAALGAGWTPEAERAWQRAYDMIAEAMLLGSAPSRPQHTWPR</sequence>
<reference evidence="7 8" key="1">
    <citation type="submission" date="2020-08" db="EMBL/GenBank/DDBJ databases">
        <title>Sequencing the genomes of 1000 actinobacteria strains.</title>
        <authorList>
            <person name="Klenk H.-P."/>
        </authorList>
    </citation>
    <scope>NUCLEOTIDE SEQUENCE [LARGE SCALE GENOMIC DNA]</scope>
    <source>
        <strain evidence="7 8">DSM 45362</strain>
    </source>
</reference>
<accession>A0A841C6F5</accession>
<gene>
    <name evidence="7" type="ORF">F4553_008124</name>
</gene>
<keyword evidence="1 5" id="KW-0349">Heme</keyword>
<dbReference type="Proteomes" id="UP000587527">
    <property type="component" value="Unassembled WGS sequence"/>
</dbReference>
<evidence type="ECO:0000313" key="8">
    <source>
        <dbReference type="Proteomes" id="UP000587527"/>
    </source>
</evidence>
<evidence type="ECO:0000259" key="6">
    <source>
        <dbReference type="PROSITE" id="PS01033"/>
    </source>
</evidence>
<dbReference type="InterPro" id="IPR009050">
    <property type="entry name" value="Globin-like_sf"/>
</dbReference>
<dbReference type="GO" id="GO:0005344">
    <property type="term" value="F:oxygen carrier activity"/>
    <property type="evidence" value="ECO:0007669"/>
    <property type="project" value="UniProtKB-KW"/>
</dbReference>
<name>A0A841C6F5_9ACTN</name>
<dbReference type="Pfam" id="PF00042">
    <property type="entry name" value="Globin"/>
    <property type="match status" value="1"/>
</dbReference>
<evidence type="ECO:0000256" key="4">
    <source>
        <dbReference type="ARBA" id="ARBA00023004"/>
    </source>
</evidence>
<dbReference type="GO" id="GO:0046210">
    <property type="term" value="P:nitric oxide catabolic process"/>
    <property type="evidence" value="ECO:0007669"/>
    <property type="project" value="TreeGrafter"/>
</dbReference>
<dbReference type="PRINTS" id="PR00188">
    <property type="entry name" value="PLANTGLOBIN"/>
</dbReference>
<dbReference type="GO" id="GO:0019825">
    <property type="term" value="F:oxygen binding"/>
    <property type="evidence" value="ECO:0007669"/>
    <property type="project" value="InterPro"/>
</dbReference>
<keyword evidence="3" id="KW-0479">Metal-binding</keyword>
<dbReference type="RefSeq" id="WP_184847566.1">
    <property type="nucleotide sequence ID" value="NZ_JACHMN010000004.1"/>
</dbReference>
<dbReference type="PANTHER" id="PTHR43396:SF3">
    <property type="entry name" value="FLAVOHEMOPROTEIN"/>
    <property type="match status" value="1"/>
</dbReference>
<comment type="caution">
    <text evidence="7">The sequence shown here is derived from an EMBL/GenBank/DDBJ whole genome shotgun (WGS) entry which is preliminary data.</text>
</comment>
<protein>
    <submittedName>
        <fullName evidence="7">Hemoglobin-like flavoprotein</fullName>
    </submittedName>
</protein>
<dbReference type="GO" id="GO:0046872">
    <property type="term" value="F:metal ion binding"/>
    <property type="evidence" value="ECO:0007669"/>
    <property type="project" value="UniProtKB-KW"/>
</dbReference>
<evidence type="ECO:0000256" key="2">
    <source>
        <dbReference type="ARBA" id="ARBA00022621"/>
    </source>
</evidence>
<keyword evidence="8" id="KW-1185">Reference proteome</keyword>
<dbReference type="EMBL" id="JACHMN010000004">
    <property type="protein sequence ID" value="MBB5874672.1"/>
    <property type="molecule type" value="Genomic_DNA"/>
</dbReference>
<dbReference type="Gene3D" id="1.10.490.10">
    <property type="entry name" value="Globins"/>
    <property type="match status" value="1"/>
</dbReference>